<dbReference type="InterPro" id="IPR056884">
    <property type="entry name" value="NPHP3-like_N"/>
</dbReference>
<name>A0A4Q2CYD6_9AGAR</name>
<keyword evidence="4" id="KW-1185">Reference proteome</keyword>
<protein>
    <recommendedName>
        <fullName evidence="2">Nephrocystin 3-like N-terminal domain-containing protein</fullName>
    </recommendedName>
</protein>
<dbReference type="InterPro" id="IPR027417">
    <property type="entry name" value="P-loop_NTPase"/>
</dbReference>
<dbReference type="PANTHER" id="PTHR10039">
    <property type="entry name" value="AMELOGENIN"/>
    <property type="match status" value="1"/>
</dbReference>
<dbReference type="AlphaFoldDB" id="A0A4Q2CYD6"/>
<dbReference type="STRING" id="2316362.A0A4Q2CYD6"/>
<comment type="caution">
    <text evidence="3">The sequence shown here is derived from an EMBL/GenBank/DDBJ whole genome shotgun (WGS) entry which is preliminary data.</text>
</comment>
<dbReference type="EMBL" id="SDEE01001569">
    <property type="protein sequence ID" value="RXW11840.1"/>
    <property type="molecule type" value="Genomic_DNA"/>
</dbReference>
<organism evidence="3 4">
    <name type="scientific">Candolleomyces aberdarensis</name>
    <dbReference type="NCBI Taxonomy" id="2316362"/>
    <lineage>
        <taxon>Eukaryota</taxon>
        <taxon>Fungi</taxon>
        <taxon>Dikarya</taxon>
        <taxon>Basidiomycota</taxon>
        <taxon>Agaricomycotina</taxon>
        <taxon>Agaricomycetes</taxon>
        <taxon>Agaricomycetidae</taxon>
        <taxon>Agaricales</taxon>
        <taxon>Agaricineae</taxon>
        <taxon>Psathyrellaceae</taxon>
        <taxon>Candolleomyces</taxon>
    </lineage>
</organism>
<gene>
    <name evidence="3" type="ORF">EST38_g14015</name>
</gene>
<dbReference type="Pfam" id="PF24883">
    <property type="entry name" value="NPHP3_N"/>
    <property type="match status" value="1"/>
</dbReference>
<dbReference type="PANTHER" id="PTHR10039:SF17">
    <property type="entry name" value="FUNGAL STAND N-TERMINAL GOODBYE DOMAIN-CONTAINING PROTEIN-RELATED"/>
    <property type="match status" value="1"/>
</dbReference>
<reference evidence="3 4" key="1">
    <citation type="submission" date="2019-01" db="EMBL/GenBank/DDBJ databases">
        <title>Draft genome sequence of Psathyrella aberdarensis IHI B618.</title>
        <authorList>
            <person name="Buettner E."/>
            <person name="Kellner H."/>
        </authorList>
    </citation>
    <scope>NUCLEOTIDE SEQUENCE [LARGE SCALE GENOMIC DNA]</scope>
    <source>
        <strain evidence="3 4">IHI B618</strain>
    </source>
</reference>
<dbReference type="OrthoDB" id="5971939at2759"/>
<feature type="domain" description="Nephrocystin 3-like N-terminal" evidence="2">
    <location>
        <begin position="67"/>
        <end position="198"/>
    </location>
</feature>
<accession>A0A4Q2CYD6</accession>
<evidence type="ECO:0000313" key="3">
    <source>
        <dbReference type="EMBL" id="RXW11840.1"/>
    </source>
</evidence>
<proteinExistence type="predicted"/>
<sequence>MVDLRIFIDANNVTVHPQPESVDGWQLLLKHTAPNSLHNSRARYDAPKCDEDTRVEVTGEIVTFIENWDGPQRLLCMTGAAGSGKSALQQTTAEICGEKNTLGASFFFSATDPSRNTVKPVIPTIAYQLGSGNLEVKRFIKAAVEEDNLIFDKSLRDQITTLIVKPFEHLGGRGLDFNTLPLAILIDGLDESQAEHECRGKCSEDSQVGHACRRKCSEDSQAEHACRGKSAEDSQEELLAAIKECLLVDHLPFRIFIASRPEWAIRTALAPGGYLHALAYHIQLSDKYDASGDMCRYLQRRFQALSSRTGNPHWFTQNDIDRLVSAASGQFVYVAMAFNYISERRGSPAERLKIVLTWTPHDRRMARPFEALDILYRNILSTAKNAYEAVDTNGDRDFLLLLRTHHLNISARIYDWTFPANVLSMVLGLGSGGEEDLFSDLRSLLTLKKDGSGNSTLRLYHKSFSDFLEEESRAKALFVPRSRPYTHLESKESAESHFLRDLANAIHRLPWILLDANGVIGTTGIGHELADFTKKGGWHKLDRSLSALLPERGIVSSGSSFDTFLGHVRKLVVFLTSEDAAVLHKFCDKWVREREEYKLRGSYSKRSTAK</sequence>
<dbReference type="SUPFAM" id="SSF52540">
    <property type="entry name" value="P-loop containing nucleoside triphosphate hydrolases"/>
    <property type="match status" value="1"/>
</dbReference>
<evidence type="ECO:0000313" key="4">
    <source>
        <dbReference type="Proteomes" id="UP000290288"/>
    </source>
</evidence>
<evidence type="ECO:0000256" key="1">
    <source>
        <dbReference type="ARBA" id="ARBA00022737"/>
    </source>
</evidence>
<evidence type="ECO:0000259" key="2">
    <source>
        <dbReference type="Pfam" id="PF24883"/>
    </source>
</evidence>
<dbReference type="Proteomes" id="UP000290288">
    <property type="component" value="Unassembled WGS sequence"/>
</dbReference>
<keyword evidence="1" id="KW-0677">Repeat</keyword>